<keyword evidence="4" id="KW-0346">Stress response</keyword>
<dbReference type="GO" id="GO:0006357">
    <property type="term" value="P:regulation of transcription by RNA polymerase II"/>
    <property type="evidence" value="ECO:0007669"/>
    <property type="project" value="TreeGrafter"/>
</dbReference>
<evidence type="ECO:0000256" key="8">
    <source>
        <dbReference type="ARBA" id="ARBA00061350"/>
    </source>
</evidence>
<dbReference type="Pfam" id="PF00447">
    <property type="entry name" value="HSF_DNA-bind"/>
    <property type="match status" value="1"/>
</dbReference>
<dbReference type="AlphaFoldDB" id="A0A2K3P290"/>
<organism evidence="11 12">
    <name type="scientific">Trifolium pratense</name>
    <name type="common">Red clover</name>
    <dbReference type="NCBI Taxonomy" id="57577"/>
    <lineage>
        <taxon>Eukaryota</taxon>
        <taxon>Viridiplantae</taxon>
        <taxon>Streptophyta</taxon>
        <taxon>Embryophyta</taxon>
        <taxon>Tracheophyta</taxon>
        <taxon>Spermatophyta</taxon>
        <taxon>Magnoliopsida</taxon>
        <taxon>eudicotyledons</taxon>
        <taxon>Gunneridae</taxon>
        <taxon>Pentapetalae</taxon>
        <taxon>rosids</taxon>
        <taxon>fabids</taxon>
        <taxon>Fabales</taxon>
        <taxon>Fabaceae</taxon>
        <taxon>Papilionoideae</taxon>
        <taxon>50 kb inversion clade</taxon>
        <taxon>NPAAA clade</taxon>
        <taxon>Hologalegina</taxon>
        <taxon>IRL clade</taxon>
        <taxon>Trifolieae</taxon>
        <taxon>Trifolium</taxon>
    </lineage>
</organism>
<dbReference type="FunFam" id="1.10.10.10:FF:000057">
    <property type="entry name" value="Heat shock transcription factor 1"/>
    <property type="match status" value="1"/>
</dbReference>
<reference evidence="11 12" key="1">
    <citation type="journal article" date="2014" name="Am. J. Bot.">
        <title>Genome assembly and annotation for red clover (Trifolium pratense; Fabaceae).</title>
        <authorList>
            <person name="Istvanek J."/>
            <person name="Jaros M."/>
            <person name="Krenek A."/>
            <person name="Repkova J."/>
        </authorList>
    </citation>
    <scope>NUCLEOTIDE SEQUENCE [LARGE SCALE GENOMIC DNA]</scope>
    <source>
        <strain evidence="12">cv. Tatra</strain>
        <tissue evidence="11">Young leaves</tissue>
    </source>
</reference>
<evidence type="ECO:0000256" key="4">
    <source>
        <dbReference type="ARBA" id="ARBA00023016"/>
    </source>
</evidence>
<dbReference type="EMBL" id="ASHM01003124">
    <property type="protein sequence ID" value="PNY09401.1"/>
    <property type="molecule type" value="Genomic_DNA"/>
</dbReference>
<evidence type="ECO:0000256" key="7">
    <source>
        <dbReference type="ARBA" id="ARBA00023242"/>
    </source>
</evidence>
<dbReference type="SMART" id="SM00415">
    <property type="entry name" value="HSF"/>
    <property type="match status" value="1"/>
</dbReference>
<proteinExistence type="inferred from homology"/>
<comment type="caution">
    <text evidence="11">The sequence shown here is derived from an EMBL/GenBank/DDBJ whole genome shotgun (WGS) entry which is preliminary data.</text>
</comment>
<dbReference type="PRINTS" id="PR00056">
    <property type="entry name" value="HSFDOMAIN"/>
</dbReference>
<dbReference type="GO" id="GO:0005634">
    <property type="term" value="C:nucleus"/>
    <property type="evidence" value="ECO:0007669"/>
    <property type="project" value="UniProtKB-SubCell"/>
</dbReference>
<evidence type="ECO:0000256" key="3">
    <source>
        <dbReference type="ARBA" id="ARBA00023015"/>
    </source>
</evidence>
<dbReference type="GO" id="GO:0003700">
    <property type="term" value="F:DNA-binding transcription factor activity"/>
    <property type="evidence" value="ECO:0007669"/>
    <property type="project" value="InterPro"/>
</dbReference>
<dbReference type="PANTHER" id="PTHR10015:SF334">
    <property type="entry name" value="HEAT STRESS TRANSCRIPTION FACTOR A-6B"/>
    <property type="match status" value="1"/>
</dbReference>
<dbReference type="InterPro" id="IPR036388">
    <property type="entry name" value="WH-like_DNA-bd_sf"/>
</dbReference>
<reference evidence="11 12" key="2">
    <citation type="journal article" date="2017" name="Front. Plant Sci.">
        <title>Gene Classification and Mining of Molecular Markers Useful in Red Clover (Trifolium pratense) Breeding.</title>
        <authorList>
            <person name="Istvanek J."/>
            <person name="Dluhosova J."/>
            <person name="Dluhos P."/>
            <person name="Patkova L."/>
            <person name="Nedelnik J."/>
            <person name="Repkova J."/>
        </authorList>
    </citation>
    <scope>NUCLEOTIDE SEQUENCE [LARGE SCALE GENOMIC DNA]</scope>
    <source>
        <strain evidence="12">cv. Tatra</strain>
        <tissue evidence="11">Young leaves</tissue>
    </source>
</reference>
<dbReference type="PROSITE" id="PS00434">
    <property type="entry name" value="HSF_DOMAIN"/>
    <property type="match status" value="1"/>
</dbReference>
<evidence type="ECO:0000256" key="2">
    <source>
        <dbReference type="ARBA" id="ARBA00022553"/>
    </source>
</evidence>
<evidence type="ECO:0000313" key="11">
    <source>
        <dbReference type="EMBL" id="PNY09401.1"/>
    </source>
</evidence>
<sequence length="311" mass="36541">MNLHHGGVKEEFVGGSSSFCVVGDPQPMEGLHENGPPPFLTKTYDIVDDPSTNHIVSWSRGNNSFVVWDPRAFSISLLPRFFKHNNFTSFVRQLNTYGFKKVDPDRWEFANEMFLRGQKILLKNITRRRKTNQSQAMQQQALDPSCVEVGRFGLDGIEIDRLRRDRQVLMVELVKLRQQQQNTRTYIEAMEERLKRNEHKQKQMMNFLVRAMQNPNFLQQLVQKKEWRKELEEVFCKKRRRTIDQGPSNVEVGDVEEHANLMNQLDIRDKEIDVEVFWQDLFKEDIEDEVDVEDVEVLVEQLGYLASSLPK</sequence>
<name>A0A2K3P290_TRIPR</name>
<feature type="coiled-coil region" evidence="9">
    <location>
        <begin position="159"/>
        <end position="193"/>
    </location>
</feature>
<keyword evidence="3" id="KW-0805">Transcription regulation</keyword>
<dbReference type="SUPFAM" id="SSF46785">
    <property type="entry name" value="Winged helix' DNA-binding domain"/>
    <property type="match status" value="1"/>
</dbReference>
<keyword evidence="6" id="KW-0804">Transcription</keyword>
<keyword evidence="7" id="KW-0539">Nucleus</keyword>
<dbReference type="STRING" id="57577.A0A2K3P290"/>
<comment type="similarity">
    <text evidence="8">Belongs to the HSF family. Class A subfamily.</text>
</comment>
<keyword evidence="2" id="KW-0597">Phosphoprotein</keyword>
<keyword evidence="5" id="KW-0238">DNA-binding</keyword>
<evidence type="ECO:0000259" key="10">
    <source>
        <dbReference type="PROSITE" id="PS00434"/>
    </source>
</evidence>
<feature type="domain" description="HSF-type DNA-binding" evidence="10">
    <location>
        <begin position="78"/>
        <end position="102"/>
    </location>
</feature>
<dbReference type="GO" id="GO:0034605">
    <property type="term" value="P:cellular response to heat"/>
    <property type="evidence" value="ECO:0007669"/>
    <property type="project" value="TreeGrafter"/>
</dbReference>
<dbReference type="InterPro" id="IPR036390">
    <property type="entry name" value="WH_DNA-bd_sf"/>
</dbReference>
<evidence type="ECO:0000256" key="9">
    <source>
        <dbReference type="SAM" id="Coils"/>
    </source>
</evidence>
<gene>
    <name evidence="11" type="ORF">L195_g005952</name>
</gene>
<evidence type="ECO:0000256" key="1">
    <source>
        <dbReference type="ARBA" id="ARBA00004123"/>
    </source>
</evidence>
<dbReference type="Proteomes" id="UP000236291">
    <property type="component" value="Unassembled WGS sequence"/>
</dbReference>
<evidence type="ECO:0000256" key="5">
    <source>
        <dbReference type="ARBA" id="ARBA00023125"/>
    </source>
</evidence>
<keyword evidence="9" id="KW-0175">Coiled coil</keyword>
<evidence type="ECO:0000256" key="6">
    <source>
        <dbReference type="ARBA" id="ARBA00023163"/>
    </source>
</evidence>
<comment type="subcellular location">
    <subcellularLocation>
        <location evidence="1">Nucleus</location>
    </subcellularLocation>
</comment>
<accession>A0A2K3P290</accession>
<dbReference type="Gene3D" id="1.10.10.10">
    <property type="entry name" value="Winged helix-like DNA-binding domain superfamily/Winged helix DNA-binding domain"/>
    <property type="match status" value="1"/>
</dbReference>
<dbReference type="InterPro" id="IPR000232">
    <property type="entry name" value="HSF_DNA-bd"/>
</dbReference>
<protein>
    <submittedName>
        <fullName evidence="11">Heat stress transcription factor a-6b-like protein</fullName>
    </submittedName>
</protein>
<evidence type="ECO:0000313" key="12">
    <source>
        <dbReference type="Proteomes" id="UP000236291"/>
    </source>
</evidence>
<dbReference type="PANTHER" id="PTHR10015">
    <property type="entry name" value="HEAT SHOCK TRANSCRIPTION FACTOR"/>
    <property type="match status" value="1"/>
</dbReference>
<dbReference type="GO" id="GO:0000978">
    <property type="term" value="F:RNA polymerase II cis-regulatory region sequence-specific DNA binding"/>
    <property type="evidence" value="ECO:0007669"/>
    <property type="project" value="TreeGrafter"/>
</dbReference>